<keyword evidence="1" id="KW-0472">Membrane</keyword>
<feature type="transmembrane region" description="Helical" evidence="1">
    <location>
        <begin position="391"/>
        <end position="416"/>
    </location>
</feature>
<dbReference type="STRING" id="1278298.GCA_000428685_02427"/>
<feature type="transmembrane region" description="Helical" evidence="1">
    <location>
        <begin position="339"/>
        <end position="360"/>
    </location>
</feature>
<feature type="transmembrane region" description="Helical" evidence="1">
    <location>
        <begin position="157"/>
        <end position="180"/>
    </location>
</feature>
<feature type="transmembrane region" description="Helical" evidence="1">
    <location>
        <begin position="235"/>
        <end position="253"/>
    </location>
</feature>
<dbReference type="KEGG" id="asla:NCTC11923_00409"/>
<feature type="transmembrane region" description="Helical" evidence="1">
    <location>
        <begin position="293"/>
        <end position="312"/>
    </location>
</feature>
<sequence>MSPLTALVLRRERRGILGWALGGGALALYSSAMLAVMFSTAAERQSMVQGLGTPAAVVFTGPGFGLDAADPSPGALYAAQTLSWLGIVAAMMGVLMAVARTRGDEESGPGELLRAAPVARMAGARAALACVTACALVMGALTVVGAVAGGLEVAGSLAVGLGLALVALIGGGVGLVLGAVAPSARAARGTGLLVVLTWFLLRGMGDAGDASWLSWLSPIGLLQQSRAYVELRWEPLALLAGAGAVLAVVGLALHARRELGEGLVAGGAGRDRGRGPAGVGALAARTSAAARRWWLVGGLAFGGVYGAFAPTIESSFQEMLQDNPAAQAFFGEELGVASYLALIVGYGGMVAAAGAIALAAGAVGEEERGAAATVLSGPVSRRRWMAGRALVVLRGAVGIMIGAGVGLVGAAVPALIAADSPAVRQPEVLALGVLAGLVAQVPVALAAGALVLAVHAARPRLARPVGWGAFTAAVTLQVMGPAVMAPQWLLNLSPFAHAPMLPLPSAGTDAAGADAAGAAGTLWEQVVGPVEDWAGPGACLVVAALLMVVALAAVERRDLEG</sequence>
<dbReference type="EMBL" id="LR134363">
    <property type="protein sequence ID" value="VEG73797.1"/>
    <property type="molecule type" value="Genomic_DNA"/>
</dbReference>
<dbReference type="AlphaFoldDB" id="A0A3S5EM26"/>
<gene>
    <name evidence="2" type="ORF">NCTC11923_00409</name>
</gene>
<evidence type="ECO:0000313" key="2">
    <source>
        <dbReference type="EMBL" id="VEG73797.1"/>
    </source>
</evidence>
<keyword evidence="1" id="KW-1133">Transmembrane helix</keyword>
<dbReference type="RefSeq" id="WP_026427274.1">
    <property type="nucleotide sequence ID" value="NZ_CBCRWE010000046.1"/>
</dbReference>
<reference evidence="2 3" key="1">
    <citation type="submission" date="2018-12" db="EMBL/GenBank/DDBJ databases">
        <authorList>
            <consortium name="Pathogen Informatics"/>
        </authorList>
    </citation>
    <scope>NUCLEOTIDE SEQUENCE [LARGE SCALE GENOMIC DNA]</scope>
    <source>
        <strain evidence="2 3">NCTC11923</strain>
    </source>
</reference>
<dbReference type="Proteomes" id="UP000276899">
    <property type="component" value="Chromosome"/>
</dbReference>
<organism evidence="2 3">
    <name type="scientific">Actinomyces slackii</name>
    <dbReference type="NCBI Taxonomy" id="52774"/>
    <lineage>
        <taxon>Bacteria</taxon>
        <taxon>Bacillati</taxon>
        <taxon>Actinomycetota</taxon>
        <taxon>Actinomycetes</taxon>
        <taxon>Actinomycetales</taxon>
        <taxon>Actinomycetaceae</taxon>
        <taxon>Actinomyces</taxon>
    </lineage>
</organism>
<feature type="transmembrane region" description="Helical" evidence="1">
    <location>
        <begin position="192"/>
        <end position="215"/>
    </location>
</feature>
<feature type="transmembrane region" description="Helical" evidence="1">
    <location>
        <begin position="16"/>
        <end position="38"/>
    </location>
</feature>
<feature type="transmembrane region" description="Helical" evidence="1">
    <location>
        <begin position="428"/>
        <end position="453"/>
    </location>
</feature>
<feature type="transmembrane region" description="Helical" evidence="1">
    <location>
        <begin position="465"/>
        <end position="485"/>
    </location>
</feature>
<proteinExistence type="predicted"/>
<protein>
    <submittedName>
        <fullName evidence="2">ABC-2 family transporter protein</fullName>
    </submittedName>
</protein>
<keyword evidence="1" id="KW-0812">Transmembrane</keyword>
<evidence type="ECO:0000256" key="1">
    <source>
        <dbReference type="SAM" id="Phobius"/>
    </source>
</evidence>
<evidence type="ECO:0000313" key="3">
    <source>
        <dbReference type="Proteomes" id="UP000276899"/>
    </source>
</evidence>
<feature type="transmembrane region" description="Helical" evidence="1">
    <location>
        <begin position="81"/>
        <end position="99"/>
    </location>
</feature>
<feature type="transmembrane region" description="Helical" evidence="1">
    <location>
        <begin position="126"/>
        <end position="151"/>
    </location>
</feature>
<keyword evidence="3" id="KW-1185">Reference proteome</keyword>
<accession>A0A3S5EM26</accession>
<feature type="transmembrane region" description="Helical" evidence="1">
    <location>
        <begin position="533"/>
        <end position="554"/>
    </location>
</feature>
<name>A0A3S5EM26_9ACTO</name>